<dbReference type="SUPFAM" id="SSF117281">
    <property type="entry name" value="Kelch motif"/>
    <property type="match status" value="2"/>
</dbReference>
<accession>A0A3P5Z0I7</accession>
<feature type="compositionally biased region" description="Low complexity" evidence="1">
    <location>
        <begin position="1"/>
        <end position="14"/>
    </location>
</feature>
<dbReference type="SMART" id="SM00612">
    <property type="entry name" value="Kelch"/>
    <property type="match status" value="3"/>
</dbReference>
<dbReference type="EMBL" id="LR031571">
    <property type="protein sequence ID" value="VDC73552.1"/>
    <property type="molecule type" value="Genomic_DNA"/>
</dbReference>
<dbReference type="SUPFAM" id="SSF81383">
    <property type="entry name" value="F-box domain"/>
    <property type="match status" value="2"/>
</dbReference>
<dbReference type="CDD" id="cd22152">
    <property type="entry name" value="F-box_AtAFR-like"/>
    <property type="match status" value="2"/>
</dbReference>
<dbReference type="PROSITE" id="PS50181">
    <property type="entry name" value="FBOX"/>
    <property type="match status" value="1"/>
</dbReference>
<dbReference type="InterPro" id="IPR057499">
    <property type="entry name" value="Kelch_FKB95"/>
</dbReference>
<dbReference type="InterPro" id="IPR015915">
    <property type="entry name" value="Kelch-typ_b-propeller"/>
</dbReference>
<evidence type="ECO:0000259" key="2">
    <source>
        <dbReference type="PROSITE" id="PS50181"/>
    </source>
</evidence>
<reference evidence="3" key="1">
    <citation type="submission" date="2018-11" db="EMBL/GenBank/DDBJ databases">
        <authorList>
            <consortium name="Genoscope - CEA"/>
            <person name="William W."/>
        </authorList>
    </citation>
    <scope>NUCLEOTIDE SEQUENCE</scope>
</reference>
<dbReference type="InterPro" id="IPR006652">
    <property type="entry name" value="Kelch_1"/>
</dbReference>
<feature type="region of interest" description="Disordered" evidence="1">
    <location>
        <begin position="381"/>
        <end position="405"/>
    </location>
</feature>
<dbReference type="PANTHER" id="PTHR24414:SF105">
    <property type="entry name" value="F-BOX DOMAIN-CONTAINING PROTEIN"/>
    <property type="match status" value="1"/>
</dbReference>
<dbReference type="AlphaFoldDB" id="A0A3P5Z0I7"/>
<dbReference type="InterPro" id="IPR001810">
    <property type="entry name" value="F-box_dom"/>
</dbReference>
<feature type="domain" description="F-box" evidence="2">
    <location>
        <begin position="35"/>
        <end position="81"/>
    </location>
</feature>
<evidence type="ECO:0000256" key="1">
    <source>
        <dbReference type="SAM" id="MobiDB-lite"/>
    </source>
</evidence>
<dbReference type="SMART" id="SM00256">
    <property type="entry name" value="FBOX"/>
    <property type="match status" value="2"/>
</dbReference>
<feature type="compositionally biased region" description="Basic and acidic residues" evidence="1">
    <location>
        <begin position="390"/>
        <end position="402"/>
    </location>
</feature>
<dbReference type="Pfam" id="PF00646">
    <property type="entry name" value="F-box"/>
    <property type="match status" value="2"/>
</dbReference>
<organism evidence="3">
    <name type="scientific">Brassica campestris</name>
    <name type="common">Field mustard</name>
    <dbReference type="NCBI Taxonomy" id="3711"/>
    <lineage>
        <taxon>Eukaryota</taxon>
        <taxon>Viridiplantae</taxon>
        <taxon>Streptophyta</taxon>
        <taxon>Embryophyta</taxon>
        <taxon>Tracheophyta</taxon>
        <taxon>Spermatophyta</taxon>
        <taxon>Magnoliopsida</taxon>
        <taxon>eudicotyledons</taxon>
        <taxon>Gunneridae</taxon>
        <taxon>Pentapetalae</taxon>
        <taxon>rosids</taxon>
        <taxon>malvids</taxon>
        <taxon>Brassicales</taxon>
        <taxon>Brassicaceae</taxon>
        <taxon>Brassiceae</taxon>
        <taxon>Brassica</taxon>
    </lineage>
</organism>
<dbReference type="InterPro" id="IPR050354">
    <property type="entry name" value="F-box/kelch-repeat_ARATH"/>
</dbReference>
<sequence>MSSKSKSRSSAATSGKDPPRDKKMKKSSLATEPTSISILSLPDDLLINCLARVSRLYYHFLSRVSKRFRSIIASPELYATRSRLNRTEKCIYLYLRFPFDPKTYWLTLSGLPCRNVANGSSGYYMEQIPCPNYLRPAQSSTLVSVGSDIYKIGGANHLHECKIWKRNYCVSVSVLDCRTHTWRQAPGMGMARNANATATLFDGKIYVAGGCDEEYVSKPNWIEAFDLETQTWVPVTNPRIFRLYEEDRVKGFEAKSVSLEGKLYIFGDEAAIGFLWDQYLYTATNQECRVWCAGIALERRDGDEMWGKVECTDAQAVRDWLSTEPCTFFLKIIKLDTLNAFIIIFHIKDQDQKKSYVTNVKQTFNSEPLFTYKDITHELRNPRKSSAATSRKDPPHDKKMPETEPMSISFSSLPDDLLINCLARVSRLYYPALSCVSKNFRSIIASPEIHQTRSILNRTEKCVYLYLSFCRDPETYWFNMKRRPSRNIANESSGYYMEMVPSPKYLHPAQSSTLVAVGSDVYKIGGGDHSTCKLSKRKCSYSFSVLDCRTHMWRQAPSMWVERDSSSTATFFDGKIYVAGGCDKRYVGYPDRVEAFDLEKQTWGFVTNPRVFDWYHKYKAARECHCVIDDVLFFWESGAFKWYDSKTRLCKEVSDVKGLPDLHDPKFCKMAMVDLGGKMGLLWNTKTSQECKIWCAEITFERRHGDEMWGKVEWFDSVLSTHESCSSFYAVSASV</sequence>
<evidence type="ECO:0000313" key="3">
    <source>
        <dbReference type="EMBL" id="VDC73552.1"/>
    </source>
</evidence>
<protein>
    <recommendedName>
        <fullName evidence="2">F-box domain-containing protein</fullName>
    </recommendedName>
</protein>
<dbReference type="InterPro" id="IPR036047">
    <property type="entry name" value="F-box-like_dom_sf"/>
</dbReference>
<gene>
    <name evidence="3" type="ORF">BRAA01T00054Z</name>
</gene>
<name>A0A3P5Z0I7_BRACM</name>
<proteinExistence type="predicted"/>
<dbReference type="Pfam" id="PF25210">
    <property type="entry name" value="Kelch_FKB95"/>
    <property type="match status" value="3"/>
</dbReference>
<dbReference type="Gene3D" id="2.120.10.80">
    <property type="entry name" value="Kelch-type beta propeller"/>
    <property type="match status" value="2"/>
</dbReference>
<feature type="region of interest" description="Disordered" evidence="1">
    <location>
        <begin position="1"/>
        <end position="29"/>
    </location>
</feature>
<dbReference type="PANTHER" id="PTHR24414">
    <property type="entry name" value="F-BOX/KELCH-REPEAT PROTEIN SKIP4"/>
    <property type="match status" value="1"/>
</dbReference>